<reference evidence="15 16" key="1">
    <citation type="submission" date="2023-09" db="EMBL/GenBank/DDBJ databases">
        <title>Genomes of two closely related lineages of the louse Polyplax serrata with different host specificities.</title>
        <authorList>
            <person name="Martinu J."/>
            <person name="Tarabai H."/>
            <person name="Stefka J."/>
            <person name="Hypsa V."/>
        </authorList>
    </citation>
    <scope>NUCLEOTIDE SEQUENCE [LARGE SCALE GENOMIC DNA]</scope>
    <source>
        <strain evidence="15">98ZLc_SE</strain>
    </source>
</reference>
<feature type="transmembrane region" description="Helical" evidence="12">
    <location>
        <begin position="269"/>
        <end position="292"/>
    </location>
</feature>
<accession>A0ABR1B5N6</accession>
<organism evidence="15 16">
    <name type="scientific">Polyplax serrata</name>
    <name type="common">Common mouse louse</name>
    <dbReference type="NCBI Taxonomy" id="468196"/>
    <lineage>
        <taxon>Eukaryota</taxon>
        <taxon>Metazoa</taxon>
        <taxon>Ecdysozoa</taxon>
        <taxon>Arthropoda</taxon>
        <taxon>Hexapoda</taxon>
        <taxon>Insecta</taxon>
        <taxon>Pterygota</taxon>
        <taxon>Neoptera</taxon>
        <taxon>Paraneoptera</taxon>
        <taxon>Psocodea</taxon>
        <taxon>Troctomorpha</taxon>
        <taxon>Phthiraptera</taxon>
        <taxon>Anoplura</taxon>
        <taxon>Polyplacidae</taxon>
        <taxon>Polyplax</taxon>
    </lineage>
</organism>
<dbReference type="EMBL" id="JAWJWF010000003">
    <property type="protein sequence ID" value="KAK6635275.1"/>
    <property type="molecule type" value="Genomic_DNA"/>
</dbReference>
<feature type="transmembrane region" description="Helical" evidence="12">
    <location>
        <begin position="65"/>
        <end position="86"/>
    </location>
</feature>
<proteinExistence type="inferred from homology"/>
<keyword evidence="16" id="KW-1185">Reference proteome</keyword>
<dbReference type="PANTHER" id="PTHR22760">
    <property type="entry name" value="GLYCOSYLTRANSFERASE"/>
    <property type="match status" value="1"/>
</dbReference>
<gene>
    <name evidence="15" type="ORF">RUM44_000526</name>
</gene>
<feature type="transmembrane region" description="Helical" evidence="12">
    <location>
        <begin position="157"/>
        <end position="175"/>
    </location>
</feature>
<evidence type="ECO:0000256" key="13">
    <source>
        <dbReference type="SAM" id="Coils"/>
    </source>
</evidence>
<evidence type="ECO:0000256" key="7">
    <source>
        <dbReference type="ARBA" id="ARBA00022824"/>
    </source>
</evidence>
<protein>
    <recommendedName>
        <fullName evidence="12">Mannosyltransferase</fullName>
        <ecNumber evidence="12">2.4.1.-</ecNumber>
    </recommendedName>
</protein>
<comment type="subcellular location">
    <subcellularLocation>
        <location evidence="1 12">Endoplasmic reticulum membrane</location>
        <topology evidence="1 12">Multi-pass membrane protein</topology>
    </subcellularLocation>
</comment>
<comment type="catalytic activity">
    <reaction evidence="11">
        <text>an alpha-D-Man-(1-&gt;2)-alpha-D-Man-(1-&gt;2)-alpha-D-Man-(1-&gt;3)-[alpha-D-Man-(1-&gt;2)-alpha-D-Man-(1-&gt;3)-alpha-D-Man-(1-&gt;6)]-beta-D-Man-(1-&gt;4)-beta-D-GlcNAc-(1-&gt;4)-alpha-D-GlcNAc-diphospho-di-trans,poly-cis-dolichol + a di-trans,poly-cis-dolichyl beta-D-mannosyl phosphate = an alpha-D-Man-(1-&gt;2)-alpha-D-Man-(1-&gt;2)-alpha-D-Man-(1-&gt;3)-[alpha-D-Man-(1-&gt;2)-alpha-D-Man-(1-&gt;3)-[alpha-D-Man-(1-&gt;6)]-alpha-D-Man-(1-&gt;6)]-beta-D-Man-(1-&gt;4)-beta-D-GlcNAc-(1-&gt;4)-alpha-D-GlcNAc-diphospho-di-trans,poly-cis-dolichol + a di-trans,poly-cis-dolichyl phosphate + H(+)</text>
        <dbReference type="Rhea" id="RHEA:29535"/>
        <dbReference type="Rhea" id="RHEA-COMP:19498"/>
        <dbReference type="Rhea" id="RHEA-COMP:19501"/>
        <dbReference type="Rhea" id="RHEA-COMP:19518"/>
        <dbReference type="Rhea" id="RHEA-COMP:19519"/>
        <dbReference type="ChEBI" id="CHEBI:15378"/>
        <dbReference type="ChEBI" id="CHEBI:57683"/>
        <dbReference type="ChEBI" id="CHEBI:58211"/>
        <dbReference type="ChEBI" id="CHEBI:132517"/>
        <dbReference type="ChEBI" id="CHEBI:132519"/>
        <dbReference type="EC" id="2.4.1.260"/>
    </reaction>
    <physiologicalReaction direction="left-to-right" evidence="11">
        <dbReference type="Rhea" id="RHEA:29536"/>
    </physiologicalReaction>
</comment>
<feature type="transmembrane region" description="Helical" evidence="12">
    <location>
        <begin position="299"/>
        <end position="316"/>
    </location>
</feature>
<feature type="coiled-coil region" evidence="13">
    <location>
        <begin position="580"/>
        <end position="614"/>
    </location>
</feature>
<feature type="compositionally biased region" description="Basic and acidic residues" evidence="14">
    <location>
        <begin position="617"/>
        <end position="626"/>
    </location>
</feature>
<keyword evidence="5" id="KW-0808">Transferase</keyword>
<feature type="compositionally biased region" description="Basic and acidic residues" evidence="14">
    <location>
        <begin position="641"/>
        <end position="655"/>
    </location>
</feature>
<evidence type="ECO:0000256" key="1">
    <source>
        <dbReference type="ARBA" id="ARBA00004477"/>
    </source>
</evidence>
<name>A0ABR1B5N6_POLSC</name>
<keyword evidence="4 12" id="KW-0328">Glycosyltransferase</keyword>
<evidence type="ECO:0000313" key="16">
    <source>
        <dbReference type="Proteomes" id="UP001359485"/>
    </source>
</evidence>
<evidence type="ECO:0000256" key="9">
    <source>
        <dbReference type="ARBA" id="ARBA00023136"/>
    </source>
</evidence>
<feature type="transmembrane region" description="Helical" evidence="12">
    <location>
        <begin position="181"/>
        <end position="206"/>
    </location>
</feature>
<evidence type="ECO:0000256" key="2">
    <source>
        <dbReference type="ARBA" id="ARBA00004922"/>
    </source>
</evidence>
<evidence type="ECO:0000256" key="14">
    <source>
        <dbReference type="SAM" id="MobiDB-lite"/>
    </source>
</evidence>
<keyword evidence="8 12" id="KW-1133">Transmembrane helix</keyword>
<evidence type="ECO:0000256" key="5">
    <source>
        <dbReference type="ARBA" id="ARBA00022679"/>
    </source>
</evidence>
<feature type="transmembrane region" description="Helical" evidence="12">
    <location>
        <begin position="322"/>
        <end position="342"/>
    </location>
</feature>
<comment type="caution">
    <text evidence="15">The sequence shown here is derived from an EMBL/GenBank/DDBJ whole genome shotgun (WGS) entry which is preliminary data.</text>
</comment>
<evidence type="ECO:0000256" key="6">
    <source>
        <dbReference type="ARBA" id="ARBA00022692"/>
    </source>
</evidence>
<dbReference type="PANTHER" id="PTHR22760:SF1">
    <property type="entry name" value="DOL-P-MAN:MAN(7)GLCNAC(2)-PP-DOL ALPHA-1,6-MANNOSYLTRANSFERASE"/>
    <property type="match status" value="1"/>
</dbReference>
<comment type="pathway">
    <text evidence="2">Protein modification; protein glycosylation.</text>
</comment>
<evidence type="ECO:0000256" key="10">
    <source>
        <dbReference type="ARBA" id="ARBA00044721"/>
    </source>
</evidence>
<keyword evidence="6 12" id="KW-0812">Transmembrane</keyword>
<dbReference type="InterPro" id="IPR005599">
    <property type="entry name" value="GPI_mannosylTrfase"/>
</dbReference>
<sequence length="682" mass="78152">MESDLDVIKMYELMTIVALLHLVYCPYTKVEESFNLQAMHDILYHRFNLTEYDHKEFPGVVPRTFIGPLVVSFLSAPLVVACGLMGLDKFWAQYVGKAMELETFLFSVRGTLSLCVTLPFLKFIKSLESHFGKSFKQWYLAITLSQYHLMYYMSRPLPNIMAMPLVLLALHSWLRRRHSNFIIYSGASIIWFRSELALFFGTILLFELYNGSLSFSRFFKIVIPAGVVLLLVTVTIDSIFWGRLLWPEGEVLWFNTILNKSGDWGTSPFLWYFYSAIPRAMAFSVFIIPLGALQNSKTLKFIVPALLFVLLYSFLPHKELRFIIYAFPLLNVSVASACQRAWENRQKSKIQKLMALGFIGHIILNCCFTIFLLMIARVNYPGGVAMAKIHRLASPNENVTLHIDNLSAQTGVSRFTQIYKKWGYNKAENLTVGSKEMLQFSHLLVEAKSKYSVNLKPYQKTHDILESVDGFSQVFLNYNMFPPIRIKTKPMIFILKRKLDAAFVSTTRGKFDKEKIRSKIHDKGEEKAEKIFVEILNEPNSEILVNDSEVQRKVIGDVESLEEDPNKLGKMNYDETKHLIDRLNQLLPNNTEELEKAREKIKTILLEYTQAKNANSSKKEAVKAPVEESNIESITTLPPVSDKDVPEKAKDDKSNAKFVGLENDKKVVKTKEKSKVELKPSS</sequence>
<evidence type="ECO:0000256" key="11">
    <source>
        <dbReference type="ARBA" id="ARBA00048899"/>
    </source>
</evidence>
<evidence type="ECO:0000256" key="8">
    <source>
        <dbReference type="ARBA" id="ARBA00022989"/>
    </source>
</evidence>
<dbReference type="Pfam" id="PF03901">
    <property type="entry name" value="Glyco_transf_22"/>
    <property type="match status" value="1"/>
</dbReference>
<dbReference type="EC" id="2.4.1.-" evidence="12"/>
<comment type="similarity">
    <text evidence="3 12">Belongs to the glycosyltransferase 22 family.</text>
</comment>
<keyword evidence="7 12" id="KW-0256">Endoplasmic reticulum</keyword>
<feature type="region of interest" description="Disordered" evidence="14">
    <location>
        <begin position="614"/>
        <end position="664"/>
    </location>
</feature>
<dbReference type="Proteomes" id="UP001359485">
    <property type="component" value="Unassembled WGS sequence"/>
</dbReference>
<feature type="transmembrane region" description="Helical" evidence="12">
    <location>
        <begin position="218"/>
        <end position="241"/>
    </location>
</feature>
<evidence type="ECO:0000256" key="4">
    <source>
        <dbReference type="ARBA" id="ARBA00022676"/>
    </source>
</evidence>
<evidence type="ECO:0000256" key="3">
    <source>
        <dbReference type="ARBA" id="ARBA00007063"/>
    </source>
</evidence>
<evidence type="ECO:0000313" key="15">
    <source>
        <dbReference type="EMBL" id="KAK6635275.1"/>
    </source>
</evidence>
<comment type="function">
    <text evidence="10">Mannosyltransferase that operates in the biosynthetic pathway of dolichol-linked oligosaccharides, the glycan precursors employed in protein asparagine (N)-glycosylation. The assembly of dolichol-linked oligosaccharides begins on the cytosolic side of the endoplasmic reticulum membrane and finishes in its lumen. The sequential addition of sugars to dolichol pyrophosphate produces dolichol-linked oligosaccharides containing fourteen sugars, including two GlcNAcs, nine mannoses and three glucoses. Once assembled, the oligosaccharide is transferred from the lipid to nascent proteins by oligosaccharyltransferases. In the lumen of the endoplasmic reticulum, adds the eighth mannose residue in an alpha-1,6 linkage onto Man(7)GlcNAc(2)-PP-dolichol to produce Man(8)GlcNAc(2)-PP-dolichol.</text>
</comment>
<keyword evidence="13" id="KW-0175">Coiled coil</keyword>
<keyword evidence="9 12" id="KW-0472">Membrane</keyword>
<evidence type="ECO:0000256" key="12">
    <source>
        <dbReference type="RuleBase" id="RU363075"/>
    </source>
</evidence>
<feature type="transmembrane region" description="Helical" evidence="12">
    <location>
        <begin position="354"/>
        <end position="376"/>
    </location>
</feature>